<dbReference type="GO" id="GO:0005829">
    <property type="term" value="C:cytosol"/>
    <property type="evidence" value="ECO:0007669"/>
    <property type="project" value="TreeGrafter"/>
</dbReference>
<evidence type="ECO:0000313" key="5">
    <source>
        <dbReference type="Proteomes" id="UP000315312"/>
    </source>
</evidence>
<dbReference type="GO" id="GO:0008408">
    <property type="term" value="F:3'-5' exonuclease activity"/>
    <property type="evidence" value="ECO:0007669"/>
    <property type="project" value="TreeGrafter"/>
</dbReference>
<dbReference type="InterPro" id="IPR036397">
    <property type="entry name" value="RNaseH_sf"/>
</dbReference>
<dbReference type="SUPFAM" id="SSF82771">
    <property type="entry name" value="GIY-YIG endonuclease"/>
    <property type="match status" value="1"/>
</dbReference>
<dbReference type="InterPro" id="IPR013520">
    <property type="entry name" value="Ribonucl_H"/>
</dbReference>
<dbReference type="SMART" id="SM00479">
    <property type="entry name" value="EXOIII"/>
    <property type="match status" value="1"/>
</dbReference>
<reference evidence="4 5" key="1">
    <citation type="journal article" date="2015" name="Stand. Genomic Sci.">
        <title>Genomic Encyclopedia of Bacterial and Archaeal Type Strains, Phase III: the genomes of soil and plant-associated and newly described type strains.</title>
        <authorList>
            <person name="Whitman W.B."/>
            <person name="Woyke T."/>
            <person name="Klenk H.P."/>
            <person name="Zhou Y."/>
            <person name="Lilburn T.G."/>
            <person name="Beck B.J."/>
            <person name="De Vos P."/>
            <person name="Vandamme P."/>
            <person name="Eisen J.A."/>
            <person name="Garrity G."/>
            <person name="Hugenholtz P."/>
            <person name="Kyrpides N.C."/>
        </authorList>
    </citation>
    <scope>NUCLEOTIDE SEQUENCE [LARGE SCALE GENOMIC DNA]</scope>
    <source>
        <strain evidence="4 5">CGMCC 1.6844</strain>
    </source>
</reference>
<keyword evidence="5" id="KW-1185">Reference proteome</keyword>
<dbReference type="GO" id="GO:0045004">
    <property type="term" value="P:DNA replication proofreading"/>
    <property type="evidence" value="ECO:0007669"/>
    <property type="project" value="TreeGrafter"/>
</dbReference>
<dbReference type="SMART" id="SM00465">
    <property type="entry name" value="GIYc"/>
    <property type="match status" value="1"/>
</dbReference>
<comment type="caution">
    <text evidence="4">The sequence shown here is derived from an EMBL/GenBank/DDBJ whole genome shotgun (WGS) entry which is preliminary data.</text>
</comment>
<comment type="subunit">
    <text evidence="2">DNA polymerase III contains a core (composed of alpha, epsilon and theta chains) that associates with a tau subunit. This core dimerizes to form the POLIII' complex. PolIII' associates with the gamma complex (composed of gamma, delta, delta', psi and chi chains) and with the beta chain to form the complete DNA polymerase III complex.</text>
</comment>
<dbReference type="SUPFAM" id="SSF53098">
    <property type="entry name" value="Ribonuclease H-like"/>
    <property type="match status" value="1"/>
</dbReference>
<dbReference type="GO" id="GO:0003887">
    <property type="term" value="F:DNA-directed DNA polymerase activity"/>
    <property type="evidence" value="ECO:0007669"/>
    <property type="project" value="InterPro"/>
</dbReference>
<dbReference type="CDD" id="cd06127">
    <property type="entry name" value="DEDDh"/>
    <property type="match status" value="1"/>
</dbReference>
<dbReference type="Pfam" id="PF01541">
    <property type="entry name" value="GIY-YIG"/>
    <property type="match status" value="1"/>
</dbReference>
<dbReference type="InterPro" id="IPR035901">
    <property type="entry name" value="GIY-YIG_endonuc_sf"/>
</dbReference>
<dbReference type="FunFam" id="3.30.420.10:FF:000045">
    <property type="entry name" value="3'-5' exonuclease DinG"/>
    <property type="match status" value="1"/>
</dbReference>
<dbReference type="Pfam" id="PF00929">
    <property type="entry name" value="RNase_T"/>
    <property type="match status" value="1"/>
</dbReference>
<dbReference type="PROSITE" id="PS50164">
    <property type="entry name" value="GIY_YIG"/>
    <property type="match status" value="1"/>
</dbReference>
<dbReference type="Proteomes" id="UP000315312">
    <property type="component" value="Unassembled WGS sequence"/>
</dbReference>
<protein>
    <submittedName>
        <fullName evidence="4">DNA polymerase-3 subunit epsilon</fullName>
    </submittedName>
</protein>
<sequence>MDPDKRKLFTNYQSLFTNLYCILDIETTGGQFNEEGITEIAIYKFDGHEVVDQFISLVNPEKPIQPFVVKLTGINNAMLRSAPKFYEVAKRIIEITEGCVIVAHNASFDYRILKTEFRRLGYDFKKQTLCTVELAKKLIPEQESYSLGKLVRALGIPMADRHRASGDAMATVKLFKMLMVKDVEKEIVKSFIKTEIKSGISPKLLDIVENLPSKTGIYYIHNEKGDLIYIGKSKNIKKRVNQHFTGTSSKSKKIQRDVFAVTVEETGSELIALLKESEEIKINKPIYNRAQRKSIFQYALYMHKNEEGYLALSVEKADGRKKEITSFTTLQEGRNALFKITEKHNLCQKINGLYITKNDCFQHKIKECNGACICEETPESYNERVTEFIEENAFENNNMIIIDRGRTFDERSAVLIENGVYKGYCFYELNYQITNIDILKNIIIPMQHNRDIKTIIQSYLRKNKVYKVIKF</sequence>
<dbReference type="CDD" id="cd10434">
    <property type="entry name" value="GIY-YIG_UvrC_Cho"/>
    <property type="match status" value="1"/>
</dbReference>
<dbReference type="InterPro" id="IPR000305">
    <property type="entry name" value="GIY-YIG_endonuc"/>
</dbReference>
<dbReference type="Gene3D" id="3.30.420.10">
    <property type="entry name" value="Ribonuclease H-like superfamily/Ribonuclease H"/>
    <property type="match status" value="1"/>
</dbReference>
<gene>
    <name evidence="4" type="ORF">IP97_01269</name>
</gene>
<dbReference type="InterPro" id="IPR012337">
    <property type="entry name" value="RNaseH-like_sf"/>
</dbReference>
<comment type="function">
    <text evidence="1">DNA polymerase III is a complex, multichain enzyme responsible for most of the replicative synthesis in bacteria. The epsilon subunit contain the editing function and is a proofreading 3'-5' exonuclease.</text>
</comment>
<evidence type="ECO:0000259" key="3">
    <source>
        <dbReference type="PROSITE" id="PS50164"/>
    </source>
</evidence>
<dbReference type="PANTHER" id="PTHR30231:SF37">
    <property type="entry name" value="EXODEOXYRIBONUCLEASE 10"/>
    <property type="match status" value="1"/>
</dbReference>
<feature type="domain" description="GIY-YIG" evidence="3">
    <location>
        <begin position="213"/>
        <end position="289"/>
    </location>
</feature>
<evidence type="ECO:0000256" key="2">
    <source>
        <dbReference type="ARBA" id="ARBA00026073"/>
    </source>
</evidence>
<dbReference type="InterPro" id="IPR047296">
    <property type="entry name" value="GIY-YIG_UvrC_Cho"/>
</dbReference>
<evidence type="ECO:0000313" key="4">
    <source>
        <dbReference type="EMBL" id="TWH95591.1"/>
    </source>
</evidence>
<dbReference type="EMBL" id="VLKM01000004">
    <property type="protein sequence ID" value="TWH95591.1"/>
    <property type="molecule type" value="Genomic_DNA"/>
</dbReference>
<dbReference type="InterPro" id="IPR006054">
    <property type="entry name" value="DnaQ"/>
</dbReference>
<dbReference type="GO" id="GO:0003677">
    <property type="term" value="F:DNA binding"/>
    <property type="evidence" value="ECO:0007669"/>
    <property type="project" value="InterPro"/>
</dbReference>
<accession>A0A562KJN6</accession>
<dbReference type="GO" id="GO:0006289">
    <property type="term" value="P:nucleotide-excision repair"/>
    <property type="evidence" value="ECO:0007669"/>
    <property type="project" value="InterPro"/>
</dbReference>
<dbReference type="AlphaFoldDB" id="A0A562KJN6"/>
<dbReference type="NCBIfam" id="TIGR00573">
    <property type="entry name" value="dnaq"/>
    <property type="match status" value="1"/>
</dbReference>
<evidence type="ECO:0000256" key="1">
    <source>
        <dbReference type="ARBA" id="ARBA00025483"/>
    </source>
</evidence>
<proteinExistence type="predicted"/>
<dbReference type="PANTHER" id="PTHR30231">
    <property type="entry name" value="DNA POLYMERASE III SUBUNIT EPSILON"/>
    <property type="match status" value="1"/>
</dbReference>
<name>A0A562KJN6_9FLAO</name>
<organism evidence="4 5">
    <name type="scientific">Flavobacterium cheniae</name>
    <dbReference type="NCBI Taxonomy" id="295428"/>
    <lineage>
        <taxon>Bacteria</taxon>
        <taxon>Pseudomonadati</taxon>
        <taxon>Bacteroidota</taxon>
        <taxon>Flavobacteriia</taxon>
        <taxon>Flavobacteriales</taxon>
        <taxon>Flavobacteriaceae</taxon>
        <taxon>Flavobacterium</taxon>
    </lineage>
</organism>
<dbReference type="Gene3D" id="3.40.1440.10">
    <property type="entry name" value="GIY-YIG endonuclease"/>
    <property type="match status" value="1"/>
</dbReference>